<feature type="domain" description="Methyltransferase" evidence="1">
    <location>
        <begin position="69"/>
        <end position="164"/>
    </location>
</feature>
<dbReference type="AlphaFoldDB" id="A0AB34KPD3"/>
<sequence length="290" mass="31598">MSTDQQPPSSSIDYQTLTRERWDERAPIHASSPTYNLAHLIASPTALSDALTFDLPRLPPLAGKSIAHLQCHIGSDALSLARLGAQRVVGLDFSGASVREARALAGKAAGGERCEFVEGDVYDSVELLGERAFDVVFVNVGSLAWLPDVRRWARVVAGLMRSGGGEFFMREVHPSLLAVEGGEGGRLAVEYSYFEVVEPVVTDSSWTYVKTEEGGEVPKVRKCVEWNHGLGEIVSALLGEGLRITMLVEHRSVPYEAVRGHMVEIGGGEWALKEGRDRLPLSFTLRAVKD</sequence>
<comment type="caution">
    <text evidence="2">The sequence shown here is derived from an EMBL/GenBank/DDBJ whole genome shotgun (WGS) entry which is preliminary data.</text>
</comment>
<gene>
    <name evidence="2" type="ORF">WHR41_04676</name>
</gene>
<dbReference type="Gene3D" id="3.40.50.150">
    <property type="entry name" value="Vaccinia Virus protein VP39"/>
    <property type="match status" value="1"/>
</dbReference>
<evidence type="ECO:0000313" key="2">
    <source>
        <dbReference type="EMBL" id="KAL1586663.1"/>
    </source>
</evidence>
<organism evidence="2 3">
    <name type="scientific">Cladosporium halotolerans</name>
    <dbReference type="NCBI Taxonomy" id="1052096"/>
    <lineage>
        <taxon>Eukaryota</taxon>
        <taxon>Fungi</taxon>
        <taxon>Dikarya</taxon>
        <taxon>Ascomycota</taxon>
        <taxon>Pezizomycotina</taxon>
        <taxon>Dothideomycetes</taxon>
        <taxon>Dothideomycetidae</taxon>
        <taxon>Cladosporiales</taxon>
        <taxon>Cladosporiaceae</taxon>
        <taxon>Cladosporium</taxon>
    </lineage>
</organism>
<dbReference type="RefSeq" id="XP_069229768.1">
    <property type="nucleotide sequence ID" value="XM_069373282.1"/>
</dbReference>
<dbReference type="InterPro" id="IPR041698">
    <property type="entry name" value="Methyltransf_25"/>
</dbReference>
<keyword evidence="3" id="KW-1185">Reference proteome</keyword>
<dbReference type="CDD" id="cd02440">
    <property type="entry name" value="AdoMet_MTases"/>
    <property type="match status" value="1"/>
</dbReference>
<dbReference type="Pfam" id="PF13649">
    <property type="entry name" value="Methyltransf_25"/>
    <property type="match status" value="1"/>
</dbReference>
<dbReference type="EMBL" id="JAAQHG020000013">
    <property type="protein sequence ID" value="KAL1586663.1"/>
    <property type="molecule type" value="Genomic_DNA"/>
</dbReference>
<protein>
    <recommendedName>
        <fullName evidence="1">Methyltransferase domain-containing protein</fullName>
    </recommendedName>
</protein>
<evidence type="ECO:0000259" key="1">
    <source>
        <dbReference type="Pfam" id="PF13649"/>
    </source>
</evidence>
<dbReference type="GeneID" id="96006120"/>
<dbReference type="InterPro" id="IPR029063">
    <property type="entry name" value="SAM-dependent_MTases_sf"/>
</dbReference>
<evidence type="ECO:0000313" key="3">
    <source>
        <dbReference type="Proteomes" id="UP000803884"/>
    </source>
</evidence>
<accession>A0AB34KPD3</accession>
<name>A0AB34KPD3_9PEZI</name>
<dbReference type="SUPFAM" id="SSF53335">
    <property type="entry name" value="S-adenosyl-L-methionine-dependent methyltransferases"/>
    <property type="match status" value="1"/>
</dbReference>
<reference evidence="2 3" key="1">
    <citation type="journal article" date="2020" name="Microbiol. Resour. Announc.">
        <title>Draft Genome Sequence of a Cladosporium Species Isolated from the Mesophotic Ascidian Didemnum maculosum.</title>
        <authorList>
            <person name="Gioti A."/>
            <person name="Siaperas R."/>
            <person name="Nikolaivits E."/>
            <person name="Le Goff G."/>
            <person name="Ouazzani J."/>
            <person name="Kotoulas G."/>
            <person name="Topakas E."/>
        </authorList>
    </citation>
    <scope>NUCLEOTIDE SEQUENCE [LARGE SCALE GENOMIC DNA]</scope>
    <source>
        <strain evidence="2 3">TM138-S3</strain>
    </source>
</reference>
<proteinExistence type="predicted"/>
<dbReference type="Proteomes" id="UP000803884">
    <property type="component" value="Unassembled WGS sequence"/>
</dbReference>